<sequence>MSGMSKAARSARSITSTANTIRSRPMAACGTWRAASFRSIDGLPPWVRDRVLYAAGSDPEPLFEEGMKPEGRQARKMSNAAAGLINSLPDSMSIRCSSHPLTRPMADPQADKAATTADETVKAARVTVRILEQLATHDEMGVTELARETGMNKARAFRYLRTLVALGYAIQFEGSERYARGPKMQALARVIGQSAEEGVVDLARPVLQRLHETFDHTFNLSLVYGDSVTIVETLPGRGLVGIVVQVNQQLPLHSTAAGKLLLADRLERSGDLPCGELERFTPHTILDREALRRDIEDVVRKGWADAPEEVVLGINAVSVPIHDHRGELVAMLTAMDSIQFITREPSQTLVETLRDAAAEVSAALTV</sequence>
<evidence type="ECO:0000256" key="1">
    <source>
        <dbReference type="ARBA" id="ARBA00023015"/>
    </source>
</evidence>
<dbReference type="GO" id="GO:0003677">
    <property type="term" value="F:DNA binding"/>
    <property type="evidence" value="ECO:0007669"/>
    <property type="project" value="UniProtKB-KW"/>
</dbReference>
<dbReference type="GO" id="GO:0003700">
    <property type="term" value="F:DNA-binding transcription factor activity"/>
    <property type="evidence" value="ECO:0007669"/>
    <property type="project" value="TreeGrafter"/>
</dbReference>
<dbReference type="Gene3D" id="1.10.10.10">
    <property type="entry name" value="Winged helix-like DNA-binding domain superfamily/Winged helix DNA-binding domain"/>
    <property type="match status" value="1"/>
</dbReference>
<dbReference type="Gene3D" id="3.30.450.40">
    <property type="match status" value="1"/>
</dbReference>
<name>A0A4T3F189_9SPHN</name>
<dbReference type="EMBL" id="SSHH01000001">
    <property type="protein sequence ID" value="TIX50943.1"/>
    <property type="molecule type" value="Genomic_DNA"/>
</dbReference>
<dbReference type="SUPFAM" id="SSF55781">
    <property type="entry name" value="GAF domain-like"/>
    <property type="match status" value="1"/>
</dbReference>
<evidence type="ECO:0000313" key="7">
    <source>
        <dbReference type="Proteomes" id="UP000309389"/>
    </source>
</evidence>
<dbReference type="PROSITE" id="PS51077">
    <property type="entry name" value="HTH_ICLR"/>
    <property type="match status" value="1"/>
</dbReference>
<accession>A0A4T3F189</accession>
<dbReference type="Pfam" id="PF09339">
    <property type="entry name" value="HTH_IclR"/>
    <property type="match status" value="1"/>
</dbReference>
<dbReference type="GO" id="GO:0045892">
    <property type="term" value="P:negative regulation of DNA-templated transcription"/>
    <property type="evidence" value="ECO:0007669"/>
    <property type="project" value="TreeGrafter"/>
</dbReference>
<dbReference type="AlphaFoldDB" id="A0A4T3F189"/>
<dbReference type="SMART" id="SM00346">
    <property type="entry name" value="HTH_ICLR"/>
    <property type="match status" value="1"/>
</dbReference>
<evidence type="ECO:0000256" key="3">
    <source>
        <dbReference type="ARBA" id="ARBA00023163"/>
    </source>
</evidence>
<evidence type="ECO:0000259" key="5">
    <source>
        <dbReference type="PROSITE" id="PS51078"/>
    </source>
</evidence>
<dbReference type="PROSITE" id="PS51078">
    <property type="entry name" value="ICLR_ED"/>
    <property type="match status" value="1"/>
</dbReference>
<dbReference type="Pfam" id="PF01614">
    <property type="entry name" value="IclR_C"/>
    <property type="match status" value="1"/>
</dbReference>
<dbReference type="InterPro" id="IPR014757">
    <property type="entry name" value="Tscrpt_reg_IclR_C"/>
</dbReference>
<evidence type="ECO:0000256" key="2">
    <source>
        <dbReference type="ARBA" id="ARBA00023125"/>
    </source>
</evidence>
<dbReference type="InterPro" id="IPR005471">
    <property type="entry name" value="Tscrpt_reg_IclR_N"/>
</dbReference>
<dbReference type="OrthoDB" id="6057486at2"/>
<feature type="domain" description="IclR-ED" evidence="5">
    <location>
        <begin position="183"/>
        <end position="366"/>
    </location>
</feature>
<keyword evidence="3" id="KW-0804">Transcription</keyword>
<protein>
    <submittedName>
        <fullName evidence="6">IclR family transcriptional regulator</fullName>
    </submittedName>
</protein>
<evidence type="ECO:0000313" key="6">
    <source>
        <dbReference type="EMBL" id="TIX50943.1"/>
    </source>
</evidence>
<dbReference type="Proteomes" id="UP000309389">
    <property type="component" value="Unassembled WGS sequence"/>
</dbReference>
<dbReference type="PANTHER" id="PTHR30136">
    <property type="entry name" value="HELIX-TURN-HELIX TRANSCRIPTIONAL REGULATOR, ICLR FAMILY"/>
    <property type="match status" value="1"/>
</dbReference>
<keyword evidence="7" id="KW-1185">Reference proteome</keyword>
<dbReference type="InterPro" id="IPR036388">
    <property type="entry name" value="WH-like_DNA-bd_sf"/>
</dbReference>
<keyword evidence="2" id="KW-0238">DNA-binding</keyword>
<proteinExistence type="predicted"/>
<dbReference type="PANTHER" id="PTHR30136:SF8">
    <property type="entry name" value="TRANSCRIPTIONAL REGULATORY PROTEIN"/>
    <property type="match status" value="1"/>
</dbReference>
<dbReference type="SUPFAM" id="SSF46785">
    <property type="entry name" value="Winged helix' DNA-binding domain"/>
    <property type="match status" value="1"/>
</dbReference>
<evidence type="ECO:0000259" key="4">
    <source>
        <dbReference type="PROSITE" id="PS51077"/>
    </source>
</evidence>
<gene>
    <name evidence="6" type="ORF">E5222_00150</name>
</gene>
<dbReference type="InterPro" id="IPR029016">
    <property type="entry name" value="GAF-like_dom_sf"/>
</dbReference>
<feature type="domain" description="HTH iclR-type" evidence="4">
    <location>
        <begin position="121"/>
        <end position="182"/>
    </location>
</feature>
<reference evidence="6 7" key="1">
    <citation type="submission" date="2019-04" db="EMBL/GenBank/DDBJ databases">
        <title>Altererythrobacter aquimixticola sp. nov., isolated from sediment of junction between the ocean and a freshwater spring.</title>
        <authorList>
            <person name="Yoon J.-H."/>
        </authorList>
    </citation>
    <scope>NUCLEOTIDE SEQUENCE [LARGE SCALE GENOMIC DNA]</scope>
    <source>
        <strain evidence="6 7">SSKS-13</strain>
    </source>
</reference>
<comment type="caution">
    <text evidence="6">The sequence shown here is derived from an EMBL/GenBank/DDBJ whole genome shotgun (WGS) entry which is preliminary data.</text>
</comment>
<keyword evidence="1" id="KW-0805">Transcription regulation</keyword>
<dbReference type="InterPro" id="IPR036390">
    <property type="entry name" value="WH_DNA-bd_sf"/>
</dbReference>
<organism evidence="6 7">
    <name type="scientific">Alteraurantiacibacter aquimixticola</name>
    <dbReference type="NCBI Taxonomy" id="2489173"/>
    <lineage>
        <taxon>Bacteria</taxon>
        <taxon>Pseudomonadati</taxon>
        <taxon>Pseudomonadota</taxon>
        <taxon>Alphaproteobacteria</taxon>
        <taxon>Sphingomonadales</taxon>
        <taxon>Erythrobacteraceae</taxon>
        <taxon>Alteraurantiacibacter</taxon>
    </lineage>
</organism>
<dbReference type="InterPro" id="IPR050707">
    <property type="entry name" value="HTH_MetabolicPath_Reg"/>
</dbReference>